<dbReference type="InterPro" id="IPR000253">
    <property type="entry name" value="FHA_dom"/>
</dbReference>
<feature type="binding site" evidence="6">
    <location>
        <position position="239"/>
    </location>
    <ligand>
        <name>ATP</name>
        <dbReference type="ChEBI" id="CHEBI:30616"/>
    </ligand>
</feature>
<dbReference type="Proteomes" id="UP000475325">
    <property type="component" value="Unassembled WGS sequence"/>
</dbReference>
<dbReference type="InterPro" id="IPR000719">
    <property type="entry name" value="Prot_kinase_dom"/>
</dbReference>
<dbReference type="PROSITE" id="PS00107">
    <property type="entry name" value="PROTEIN_KINASE_ATP"/>
    <property type="match status" value="1"/>
</dbReference>
<comment type="caution">
    <text evidence="10">The sequence shown here is derived from an EMBL/GenBank/DDBJ whole genome shotgun (WGS) entry which is preliminary data.</text>
</comment>
<evidence type="ECO:0000256" key="3">
    <source>
        <dbReference type="ARBA" id="ARBA00022840"/>
    </source>
</evidence>
<dbReference type="SMART" id="SM00220">
    <property type="entry name" value="S_TKc"/>
    <property type="match status" value="1"/>
</dbReference>
<dbReference type="AlphaFoldDB" id="A0A7C8JCN1"/>
<evidence type="ECO:0000256" key="5">
    <source>
        <dbReference type="ARBA" id="ARBA00048679"/>
    </source>
</evidence>
<dbReference type="SUPFAM" id="SSF56112">
    <property type="entry name" value="Protein kinase-like (PK-like)"/>
    <property type="match status" value="1"/>
</dbReference>
<dbReference type="EMBL" id="WIQW01000004">
    <property type="protein sequence ID" value="KAF3111292.1"/>
    <property type="molecule type" value="Genomic_DNA"/>
</dbReference>
<dbReference type="InterPro" id="IPR008984">
    <property type="entry name" value="SMAD_FHA_dom_sf"/>
</dbReference>
<dbReference type="InterPro" id="IPR008271">
    <property type="entry name" value="Ser/Thr_kinase_AS"/>
</dbReference>
<evidence type="ECO:0000256" key="6">
    <source>
        <dbReference type="PROSITE-ProRule" id="PRU10141"/>
    </source>
</evidence>
<evidence type="ECO:0000256" key="1">
    <source>
        <dbReference type="ARBA" id="ARBA00005575"/>
    </source>
</evidence>
<dbReference type="Gene3D" id="2.60.200.20">
    <property type="match status" value="1"/>
</dbReference>
<comment type="catalytic activity">
    <reaction evidence="4">
        <text>L-threonyl-[protein] + ATP = O-phospho-L-threonyl-[protein] + ADP + H(+)</text>
        <dbReference type="Rhea" id="RHEA:46608"/>
        <dbReference type="Rhea" id="RHEA-COMP:11060"/>
        <dbReference type="Rhea" id="RHEA-COMP:11605"/>
        <dbReference type="ChEBI" id="CHEBI:15378"/>
        <dbReference type="ChEBI" id="CHEBI:30013"/>
        <dbReference type="ChEBI" id="CHEBI:30616"/>
        <dbReference type="ChEBI" id="CHEBI:61977"/>
        <dbReference type="ChEBI" id="CHEBI:456216"/>
        <dbReference type="EC" id="2.7.11.1"/>
    </reaction>
</comment>
<name>A0A7C8JCN1_ORBOL</name>
<dbReference type="CDD" id="cd00060">
    <property type="entry name" value="FHA"/>
    <property type="match status" value="1"/>
</dbReference>
<dbReference type="CDD" id="cd00180">
    <property type="entry name" value="PKc"/>
    <property type="match status" value="1"/>
</dbReference>
<feature type="compositionally biased region" description="Basic residues" evidence="7">
    <location>
        <begin position="490"/>
        <end position="504"/>
    </location>
</feature>
<sequence>MPPLSDCFPGITPKTILYIFPVTDSADEYTFLDEKNNAKRVKKVPIYYEEIGAGMSRRGLELSWDAPPKSITTGFRIGCDPSCEIYIPADREGIPTLPVSRVHCRIHFNPVSGLLLLTDCSKSKTEITIGGKPIKTLTADAPTTVLESKWTIKIAGTYRLTVTIPWDASNYKPYIRELCQQVPTIQNPPQPAPIQNLALKLQQPLEDQKYMDWKFLGSGGFGQVSLLAERSTGALVVGKRSVYGRVARQEIEILKELRHPAIISYIDQIYPEPGCSMLIMEYSPYGDLTKQNLREWSEADKFESFHQLLSGLEYLHNRQIMHRDIKPQNILVISRDPVRLKYIDFGFSKKFAEPMSDNLGTLGYRAPEYYSKNGSISFSSEVWALGLAFLFFYFSRNQIFKKEHASYFGSSAWYKRVHRRAQEVESERARAILTKMTELSQSERWEIRVALKFIQRETLSMSSGPLTRGRKRQHDLVVGTTDKEQPPAIKRQRTTRNKATARKR</sequence>
<dbReference type="PROSITE" id="PS00108">
    <property type="entry name" value="PROTEIN_KINASE_ST"/>
    <property type="match status" value="1"/>
</dbReference>
<feature type="region of interest" description="Disordered" evidence="7">
    <location>
        <begin position="463"/>
        <end position="504"/>
    </location>
</feature>
<organism evidence="10 11">
    <name type="scientific">Orbilia oligospora</name>
    <name type="common">Nematode-trapping fungus</name>
    <name type="synonym">Arthrobotrys oligospora</name>
    <dbReference type="NCBI Taxonomy" id="2813651"/>
    <lineage>
        <taxon>Eukaryota</taxon>
        <taxon>Fungi</taxon>
        <taxon>Dikarya</taxon>
        <taxon>Ascomycota</taxon>
        <taxon>Pezizomycotina</taxon>
        <taxon>Orbiliomycetes</taxon>
        <taxon>Orbiliales</taxon>
        <taxon>Orbiliaceae</taxon>
        <taxon>Orbilia</taxon>
    </lineage>
</organism>
<dbReference type="Gene3D" id="3.30.200.20">
    <property type="entry name" value="Phosphorylase Kinase, domain 1"/>
    <property type="match status" value="1"/>
</dbReference>
<evidence type="ECO:0000256" key="2">
    <source>
        <dbReference type="ARBA" id="ARBA00022741"/>
    </source>
</evidence>
<evidence type="ECO:0000259" key="9">
    <source>
        <dbReference type="PROSITE" id="PS50011"/>
    </source>
</evidence>
<comment type="similarity">
    <text evidence="1">Belongs to the protein kinase superfamily. CAMK Ser/Thr protein kinase family. CHEK2 subfamily.</text>
</comment>
<evidence type="ECO:0000313" key="10">
    <source>
        <dbReference type="EMBL" id="KAF3111292.1"/>
    </source>
</evidence>
<dbReference type="PANTHER" id="PTHR44167">
    <property type="entry name" value="OVARIAN-SPECIFIC SERINE/THREONINE-PROTEIN KINASE LOK-RELATED"/>
    <property type="match status" value="1"/>
</dbReference>
<feature type="domain" description="FHA" evidence="8">
    <location>
        <begin position="75"/>
        <end position="134"/>
    </location>
</feature>
<dbReference type="GO" id="GO:0004674">
    <property type="term" value="F:protein serine/threonine kinase activity"/>
    <property type="evidence" value="ECO:0007669"/>
    <property type="project" value="UniProtKB-EC"/>
</dbReference>
<dbReference type="GO" id="GO:0005634">
    <property type="term" value="C:nucleus"/>
    <property type="evidence" value="ECO:0007669"/>
    <property type="project" value="TreeGrafter"/>
</dbReference>
<evidence type="ECO:0008006" key="12">
    <source>
        <dbReference type="Google" id="ProtNLM"/>
    </source>
</evidence>
<dbReference type="Gene3D" id="1.10.510.10">
    <property type="entry name" value="Transferase(Phosphotransferase) domain 1"/>
    <property type="match status" value="1"/>
</dbReference>
<dbReference type="Pfam" id="PF00498">
    <property type="entry name" value="FHA"/>
    <property type="match status" value="1"/>
</dbReference>
<gene>
    <name evidence="10" type="ORF">TWF102_006965</name>
</gene>
<accession>A0A7C8JCN1</accession>
<dbReference type="PANTHER" id="PTHR44167:SF30">
    <property type="entry name" value="PHOSPHORYLASE KINASE"/>
    <property type="match status" value="1"/>
</dbReference>
<proteinExistence type="inferred from homology"/>
<evidence type="ECO:0000313" key="11">
    <source>
        <dbReference type="Proteomes" id="UP000475325"/>
    </source>
</evidence>
<dbReference type="Pfam" id="PF00069">
    <property type="entry name" value="Pkinase"/>
    <property type="match status" value="1"/>
</dbReference>
<evidence type="ECO:0000259" key="8">
    <source>
        <dbReference type="PROSITE" id="PS50006"/>
    </source>
</evidence>
<keyword evidence="2 6" id="KW-0547">Nucleotide-binding</keyword>
<evidence type="ECO:0000256" key="7">
    <source>
        <dbReference type="SAM" id="MobiDB-lite"/>
    </source>
</evidence>
<keyword evidence="3 6" id="KW-0067">ATP-binding</keyword>
<feature type="domain" description="Protein kinase" evidence="9">
    <location>
        <begin position="210"/>
        <end position="459"/>
    </location>
</feature>
<dbReference type="InterPro" id="IPR011009">
    <property type="entry name" value="Kinase-like_dom_sf"/>
</dbReference>
<dbReference type="GO" id="GO:0005524">
    <property type="term" value="F:ATP binding"/>
    <property type="evidence" value="ECO:0007669"/>
    <property type="project" value="UniProtKB-UniRule"/>
</dbReference>
<reference evidence="10 11" key="1">
    <citation type="submission" date="2019-06" db="EMBL/GenBank/DDBJ databases">
        <authorList>
            <person name="Palmer J.M."/>
        </authorList>
    </citation>
    <scope>NUCLEOTIDE SEQUENCE [LARGE SCALE GENOMIC DNA]</scope>
    <source>
        <strain evidence="10 11">TWF102</strain>
    </source>
</reference>
<dbReference type="SUPFAM" id="SSF49879">
    <property type="entry name" value="SMAD/FHA domain"/>
    <property type="match status" value="1"/>
</dbReference>
<protein>
    <recommendedName>
        <fullName evidence="12">Protein kinase domain-containing protein</fullName>
    </recommendedName>
</protein>
<comment type="catalytic activity">
    <reaction evidence="5">
        <text>L-seryl-[protein] + ATP = O-phospho-L-seryl-[protein] + ADP + H(+)</text>
        <dbReference type="Rhea" id="RHEA:17989"/>
        <dbReference type="Rhea" id="RHEA-COMP:9863"/>
        <dbReference type="Rhea" id="RHEA-COMP:11604"/>
        <dbReference type="ChEBI" id="CHEBI:15378"/>
        <dbReference type="ChEBI" id="CHEBI:29999"/>
        <dbReference type="ChEBI" id="CHEBI:30616"/>
        <dbReference type="ChEBI" id="CHEBI:83421"/>
        <dbReference type="ChEBI" id="CHEBI:456216"/>
        <dbReference type="EC" id="2.7.11.1"/>
    </reaction>
</comment>
<evidence type="ECO:0000256" key="4">
    <source>
        <dbReference type="ARBA" id="ARBA00047899"/>
    </source>
</evidence>
<dbReference type="InterPro" id="IPR017441">
    <property type="entry name" value="Protein_kinase_ATP_BS"/>
</dbReference>
<dbReference type="PROSITE" id="PS50006">
    <property type="entry name" value="FHA_DOMAIN"/>
    <property type="match status" value="1"/>
</dbReference>
<dbReference type="PROSITE" id="PS50011">
    <property type="entry name" value="PROTEIN_KINASE_DOM"/>
    <property type="match status" value="1"/>
</dbReference>
<dbReference type="GO" id="GO:0044773">
    <property type="term" value="P:mitotic DNA damage checkpoint signaling"/>
    <property type="evidence" value="ECO:0007669"/>
    <property type="project" value="TreeGrafter"/>
</dbReference>